<dbReference type="InterPro" id="IPR011257">
    <property type="entry name" value="DNA_glycosylase"/>
</dbReference>
<evidence type="ECO:0000256" key="1">
    <source>
        <dbReference type="ARBA" id="ARBA00022763"/>
    </source>
</evidence>
<dbReference type="InterPro" id="IPR003265">
    <property type="entry name" value="HhH-GPD_domain"/>
</dbReference>
<dbReference type="InterPro" id="IPR051912">
    <property type="entry name" value="Alkylbase_DNA_Glycosylase/TA"/>
</dbReference>
<dbReference type="AlphaFoldDB" id="A0A1G4KHU8"/>
<dbReference type="SMART" id="SM00478">
    <property type="entry name" value="ENDO3c"/>
    <property type="match status" value="1"/>
</dbReference>
<organism evidence="4 5">
    <name type="scientific">Lachancea mirantina</name>
    <dbReference type="NCBI Taxonomy" id="1230905"/>
    <lineage>
        <taxon>Eukaryota</taxon>
        <taxon>Fungi</taxon>
        <taxon>Dikarya</taxon>
        <taxon>Ascomycota</taxon>
        <taxon>Saccharomycotina</taxon>
        <taxon>Saccharomycetes</taxon>
        <taxon>Saccharomycetales</taxon>
        <taxon>Saccharomycetaceae</taxon>
        <taxon>Lachancea</taxon>
    </lineage>
</organism>
<dbReference type="Gene3D" id="1.10.340.30">
    <property type="entry name" value="Hypothetical protein, domain 2"/>
    <property type="match status" value="1"/>
</dbReference>
<proteinExistence type="predicted"/>
<keyword evidence="5" id="KW-1185">Reference proteome</keyword>
<dbReference type="SUPFAM" id="SSF48150">
    <property type="entry name" value="DNA-glycosylase"/>
    <property type="match status" value="1"/>
</dbReference>
<protein>
    <submittedName>
        <fullName evidence="4">LAMI_0H12530g1_1</fullName>
    </submittedName>
</protein>
<dbReference type="OrthoDB" id="415889at2759"/>
<dbReference type="GO" id="GO:0032131">
    <property type="term" value="F:alkylated DNA binding"/>
    <property type="evidence" value="ECO:0007669"/>
    <property type="project" value="TreeGrafter"/>
</dbReference>
<feature type="domain" description="HhH-GPD" evidence="3">
    <location>
        <begin position="100"/>
        <end position="254"/>
    </location>
</feature>
<dbReference type="GO" id="GO:0032993">
    <property type="term" value="C:protein-DNA complex"/>
    <property type="evidence" value="ECO:0007669"/>
    <property type="project" value="TreeGrafter"/>
</dbReference>
<evidence type="ECO:0000313" key="5">
    <source>
        <dbReference type="Proteomes" id="UP000191024"/>
    </source>
</evidence>
<gene>
    <name evidence="4" type="ORF">LAMI_0H12530G</name>
</gene>
<dbReference type="CDD" id="cd00056">
    <property type="entry name" value="ENDO3c"/>
    <property type="match status" value="1"/>
</dbReference>
<evidence type="ECO:0000259" key="3">
    <source>
        <dbReference type="SMART" id="SM00478"/>
    </source>
</evidence>
<evidence type="ECO:0000313" key="4">
    <source>
        <dbReference type="EMBL" id="SCV03986.1"/>
    </source>
</evidence>
<evidence type="ECO:0000256" key="2">
    <source>
        <dbReference type="ARBA" id="ARBA00023204"/>
    </source>
</evidence>
<name>A0A1G4KHU8_9SACH</name>
<dbReference type="PANTHER" id="PTHR43003">
    <property type="entry name" value="DNA-3-METHYLADENINE GLYCOSYLASE"/>
    <property type="match status" value="1"/>
</dbReference>
<keyword evidence="1" id="KW-0227">DNA damage</keyword>
<keyword evidence="2" id="KW-0234">DNA repair</keyword>
<dbReference type="STRING" id="1230905.A0A1G4KHU8"/>
<dbReference type="EMBL" id="LT598468">
    <property type="protein sequence ID" value="SCV03986.1"/>
    <property type="molecule type" value="Genomic_DNA"/>
</dbReference>
<dbReference type="Proteomes" id="UP000191024">
    <property type="component" value="Chromosome H"/>
</dbReference>
<accession>A0A1G4KHU8</accession>
<dbReference type="GO" id="GO:0005634">
    <property type="term" value="C:nucleus"/>
    <property type="evidence" value="ECO:0007669"/>
    <property type="project" value="TreeGrafter"/>
</dbReference>
<dbReference type="Pfam" id="PF00730">
    <property type="entry name" value="HhH-GPD"/>
    <property type="match status" value="1"/>
</dbReference>
<dbReference type="GO" id="GO:0006307">
    <property type="term" value="P:DNA alkylation repair"/>
    <property type="evidence" value="ECO:0007669"/>
    <property type="project" value="TreeGrafter"/>
</dbReference>
<dbReference type="GO" id="GO:0006285">
    <property type="term" value="P:base-excision repair, AP site formation"/>
    <property type="evidence" value="ECO:0007669"/>
    <property type="project" value="TreeGrafter"/>
</dbReference>
<dbReference type="GO" id="GO:0008725">
    <property type="term" value="F:DNA-3-methyladenine glycosylase activity"/>
    <property type="evidence" value="ECO:0007669"/>
    <property type="project" value="TreeGrafter"/>
</dbReference>
<dbReference type="Gene3D" id="1.10.1670.40">
    <property type="match status" value="1"/>
</dbReference>
<reference evidence="5" key="1">
    <citation type="submission" date="2016-03" db="EMBL/GenBank/DDBJ databases">
        <authorList>
            <person name="Devillers H."/>
        </authorList>
    </citation>
    <scope>NUCLEOTIDE SEQUENCE [LARGE SCALE GENOMIC DNA]</scope>
</reference>
<dbReference type="GO" id="GO:0043916">
    <property type="term" value="F:DNA-7-methylguanine glycosylase activity"/>
    <property type="evidence" value="ECO:0007669"/>
    <property type="project" value="TreeGrafter"/>
</dbReference>
<dbReference type="PANTHER" id="PTHR43003:SF5">
    <property type="entry name" value="DNA-3-METHYLADENINE GLYCOSYLASE"/>
    <property type="match status" value="1"/>
</dbReference>
<sequence>MIRANCRYLVKGKELLMKGSLLMTNRTITMKRKRQEKVELPASFREKHVAEFIEGCDRILEVDPTLLDTMISKDFPLFLKKEQTEMTLDHHFAKLGSSILAQQISGNAAMAVKKKFMALFDDVFPTYKQLRDVLKQDDGTEKLRACGLSQRKVIYMGSLAEYFEKNEGEILDLFTKESNDVIEKELVDKIKGIGPWSAQMFLVTSLERMDVFASGDLGVARGCSKYLDARPEFLKDLMTKRTEIRRSKIKHKKLNWKVYDEDIVEKCGEAFAPFRTIFMFLLWRVSSTNVEVIEKNENNYVNGT</sequence>